<feature type="domain" description="PDZ" evidence="8">
    <location>
        <begin position="289"/>
        <end position="385"/>
    </location>
</feature>
<dbReference type="InterPro" id="IPR001940">
    <property type="entry name" value="Peptidase_S1C"/>
</dbReference>
<evidence type="ECO:0000256" key="5">
    <source>
        <dbReference type="ARBA" id="ARBA00022825"/>
    </source>
</evidence>
<protein>
    <recommendedName>
        <fullName evidence="8">PDZ domain-containing protein</fullName>
    </recommendedName>
</protein>
<reference evidence="9 10" key="1">
    <citation type="submission" date="2016-09" db="EMBL/GenBank/DDBJ databases">
        <title>Genome-resolved meta-omics ties microbial dynamics to process performance in biotechnology for thiocyanate degradation.</title>
        <authorList>
            <person name="Kantor R.S."/>
            <person name="Huddy R.J."/>
            <person name="Iyer R."/>
            <person name="Thomas B.C."/>
            <person name="Brown C.T."/>
            <person name="Anantharaman K."/>
            <person name="Tringe S."/>
            <person name="Hettich R.L."/>
            <person name="Harrison S.T."/>
            <person name="Banfield J.F."/>
        </authorList>
    </citation>
    <scope>NUCLEOTIDE SEQUENCE [LARGE SCALE GENOMIC DNA]</scope>
    <source>
        <strain evidence="9">59-99</strain>
    </source>
</reference>
<dbReference type="InterPro" id="IPR011782">
    <property type="entry name" value="Pept_S1C_Do"/>
</dbReference>
<dbReference type="AlphaFoldDB" id="A0A1M3KV20"/>
<evidence type="ECO:0000256" key="2">
    <source>
        <dbReference type="ARBA" id="ARBA00022729"/>
    </source>
</evidence>
<organism evidence="9 10">
    <name type="scientific">Candidatus Kapaibacterium thiocyanatum</name>
    <dbReference type="NCBI Taxonomy" id="1895771"/>
    <lineage>
        <taxon>Bacteria</taxon>
        <taxon>Pseudomonadati</taxon>
        <taxon>Candidatus Kapaibacteriota</taxon>
        <taxon>Candidatus Kapaibacteriia</taxon>
        <taxon>Candidatus Kapaibacteriales</taxon>
        <taxon>Candidatus Kapaibacteriaceae</taxon>
        <taxon>Candidatus Kapaibacterium</taxon>
    </lineage>
</organism>
<dbReference type="SUPFAM" id="SSF50494">
    <property type="entry name" value="Trypsin-like serine proteases"/>
    <property type="match status" value="1"/>
</dbReference>
<feature type="active site" description="Charge relay system" evidence="6">
    <location>
        <position position="250"/>
    </location>
</feature>
<dbReference type="GO" id="GO:0006508">
    <property type="term" value="P:proteolysis"/>
    <property type="evidence" value="ECO:0007669"/>
    <property type="project" value="UniProtKB-KW"/>
</dbReference>
<dbReference type="PROSITE" id="PS50106">
    <property type="entry name" value="PDZ"/>
    <property type="match status" value="1"/>
</dbReference>
<dbReference type="NCBIfam" id="TIGR02037">
    <property type="entry name" value="degP_htrA_DO"/>
    <property type="match status" value="1"/>
</dbReference>
<comment type="caution">
    <text evidence="9">The sequence shown here is derived from an EMBL/GenBank/DDBJ whole genome shotgun (WGS) entry which is preliminary data.</text>
</comment>
<keyword evidence="2" id="KW-0732">Signal</keyword>
<feature type="binding site" evidence="7">
    <location>
        <position position="166"/>
    </location>
    <ligand>
        <name>substrate</name>
    </ligand>
</feature>
<keyword evidence="5" id="KW-0720">Serine protease</keyword>
<evidence type="ECO:0000256" key="7">
    <source>
        <dbReference type="PIRSR" id="PIRSR611782-2"/>
    </source>
</evidence>
<proteinExistence type="predicted"/>
<accession>A0A1M3KV20</accession>
<dbReference type="InterPro" id="IPR009003">
    <property type="entry name" value="Peptidase_S1_PA"/>
</dbReference>
<dbReference type="STRING" id="1895771.BGO89_12835"/>
<dbReference type="PANTHER" id="PTHR43343:SF3">
    <property type="entry name" value="PROTEASE DO-LIKE 8, CHLOROPLASTIC"/>
    <property type="match status" value="1"/>
</dbReference>
<evidence type="ECO:0000256" key="4">
    <source>
        <dbReference type="ARBA" id="ARBA00022801"/>
    </source>
</evidence>
<name>A0A1M3KV20_9BACT</name>
<evidence type="ECO:0000259" key="8">
    <source>
        <dbReference type="PROSITE" id="PS50106"/>
    </source>
</evidence>
<keyword evidence="4" id="KW-0378">Hydrolase</keyword>
<dbReference type="InterPro" id="IPR001478">
    <property type="entry name" value="PDZ"/>
</dbReference>
<evidence type="ECO:0000256" key="6">
    <source>
        <dbReference type="PIRSR" id="PIRSR611782-1"/>
    </source>
</evidence>
<feature type="active site" description="Charge relay system" evidence="6">
    <location>
        <position position="166"/>
    </location>
</feature>
<keyword evidence="3" id="KW-0677">Repeat</keyword>
<dbReference type="InterPro" id="IPR036034">
    <property type="entry name" value="PDZ_sf"/>
</dbReference>
<dbReference type="Proteomes" id="UP000184233">
    <property type="component" value="Unassembled WGS sequence"/>
</dbReference>
<dbReference type="InterPro" id="IPR051201">
    <property type="entry name" value="Chloro_Bact_Ser_Proteases"/>
</dbReference>
<dbReference type="SUPFAM" id="SSF50156">
    <property type="entry name" value="PDZ domain-like"/>
    <property type="match status" value="2"/>
</dbReference>
<gene>
    <name evidence="9" type="ORF">BGO89_12835</name>
</gene>
<sequence length="520" mass="54382">MNKRPMLSAVALIGVGIVFGVVLMTGIGGNAIERLFAAGVTDLGAKSAPVNQPELVKALNNQFVSVSDAVTQSVVSINVKTEARKSSGAIPREFFRFFGPDDGSEPDMREPEGGESAGSGVIITADGYVVTNNHVVENAREGGIKVTLNDQKEYKARLIGRDPLTDLAVLKIDGSFQPAHFASRSDIRVGEWVVAVGNPLGLKSTVTSGIVSAIGRGIGIVGSSEMSQERNRFAVENFIQTDAAINPGNSGGGLFNLNGSLVGINTAIASRTGYNQGYGFAIPIDMVKSVALDLMDDGKIQRGYIGIEITSVDATSAKTVGLSKVSGVLVNKVVKGGAAEAAGLEVGDVVMEVDGSPVKTSNDLQNQIVLHRAGDKVTLKIWRDRKEITKTVTLKAMDGDDVAVASTEATAGETTTQSDSPVQFKGLGFTAEPLTAATKKEFETGEGVMVGKVDGRGAVARRGLRPGTVILKADGRPVNSPSQLKKILSDKKSGDGVLFVVKDKDGTKQAITVEVPEDTL</sequence>
<keyword evidence="1" id="KW-0645">Protease</keyword>
<feature type="binding site" evidence="7">
    <location>
        <begin position="248"/>
        <end position="250"/>
    </location>
    <ligand>
        <name>substrate</name>
    </ligand>
</feature>
<dbReference type="Gene3D" id="2.40.10.120">
    <property type="match status" value="1"/>
</dbReference>
<evidence type="ECO:0000256" key="3">
    <source>
        <dbReference type="ARBA" id="ARBA00022737"/>
    </source>
</evidence>
<dbReference type="GO" id="GO:0004252">
    <property type="term" value="F:serine-type endopeptidase activity"/>
    <property type="evidence" value="ECO:0007669"/>
    <property type="project" value="InterPro"/>
</dbReference>
<dbReference type="EMBL" id="MKVH01000025">
    <property type="protein sequence ID" value="OJX56222.1"/>
    <property type="molecule type" value="Genomic_DNA"/>
</dbReference>
<dbReference type="Pfam" id="PF13365">
    <property type="entry name" value="Trypsin_2"/>
    <property type="match status" value="1"/>
</dbReference>
<evidence type="ECO:0000313" key="9">
    <source>
        <dbReference type="EMBL" id="OJX56222.1"/>
    </source>
</evidence>
<dbReference type="PANTHER" id="PTHR43343">
    <property type="entry name" value="PEPTIDASE S12"/>
    <property type="match status" value="1"/>
</dbReference>
<evidence type="ECO:0000313" key="10">
    <source>
        <dbReference type="Proteomes" id="UP000184233"/>
    </source>
</evidence>
<dbReference type="Pfam" id="PF13180">
    <property type="entry name" value="PDZ_2"/>
    <property type="match status" value="2"/>
</dbReference>
<dbReference type="PRINTS" id="PR00834">
    <property type="entry name" value="PROTEASES2C"/>
</dbReference>
<evidence type="ECO:0000256" key="1">
    <source>
        <dbReference type="ARBA" id="ARBA00022670"/>
    </source>
</evidence>
<feature type="binding site" evidence="7">
    <location>
        <position position="134"/>
    </location>
    <ligand>
        <name>substrate</name>
    </ligand>
</feature>
<feature type="active site" description="Charge relay system" evidence="6">
    <location>
        <position position="134"/>
    </location>
</feature>
<dbReference type="SMART" id="SM00228">
    <property type="entry name" value="PDZ"/>
    <property type="match status" value="2"/>
</dbReference>
<dbReference type="Gene3D" id="2.30.42.10">
    <property type="match status" value="2"/>
</dbReference>